<feature type="transmembrane region" description="Helical" evidence="8">
    <location>
        <begin position="464"/>
        <end position="484"/>
    </location>
</feature>
<feature type="transmembrane region" description="Helical" evidence="8">
    <location>
        <begin position="316"/>
        <end position="340"/>
    </location>
</feature>
<dbReference type="EMBL" id="PXYI01000004">
    <property type="protein sequence ID" value="PSJ39992.1"/>
    <property type="molecule type" value="Genomic_DNA"/>
</dbReference>
<keyword evidence="3" id="KW-0813">Transport</keyword>
<feature type="transmembrane region" description="Helical" evidence="8">
    <location>
        <begin position="360"/>
        <end position="380"/>
    </location>
</feature>
<evidence type="ECO:0000256" key="1">
    <source>
        <dbReference type="ARBA" id="ARBA00004141"/>
    </source>
</evidence>
<evidence type="ECO:0000313" key="10">
    <source>
        <dbReference type="Proteomes" id="UP000241167"/>
    </source>
</evidence>
<name>A0A2P7QPU8_9SPHN</name>
<keyword evidence="5 8" id="KW-1133">Transmembrane helix</keyword>
<dbReference type="PANTHER" id="PTHR12778">
    <property type="entry name" value="SOLUTE CARRIER FAMILY 33 ACETYL-COA TRANSPORTER -RELATED"/>
    <property type="match status" value="1"/>
</dbReference>
<protein>
    <submittedName>
        <fullName evidence="9">MFS transporter</fullName>
    </submittedName>
</protein>
<evidence type="ECO:0000313" key="9">
    <source>
        <dbReference type="EMBL" id="PSJ39992.1"/>
    </source>
</evidence>
<dbReference type="OrthoDB" id="9787815at2"/>
<evidence type="ECO:0000256" key="3">
    <source>
        <dbReference type="ARBA" id="ARBA00022448"/>
    </source>
</evidence>
<dbReference type="Proteomes" id="UP000241167">
    <property type="component" value="Unassembled WGS sequence"/>
</dbReference>
<dbReference type="SUPFAM" id="SSF103473">
    <property type="entry name" value="MFS general substrate transporter"/>
    <property type="match status" value="1"/>
</dbReference>
<evidence type="ECO:0000256" key="8">
    <source>
        <dbReference type="SAM" id="Phobius"/>
    </source>
</evidence>
<accession>A0A2P7QPU8</accession>
<feature type="transmembrane region" description="Helical" evidence="8">
    <location>
        <begin position="253"/>
        <end position="273"/>
    </location>
</feature>
<evidence type="ECO:0000256" key="7">
    <source>
        <dbReference type="SAM" id="MobiDB-lite"/>
    </source>
</evidence>
<dbReference type="InterPro" id="IPR011701">
    <property type="entry name" value="MFS"/>
</dbReference>
<dbReference type="AlphaFoldDB" id="A0A2P7QPU8"/>
<reference evidence="9 10" key="1">
    <citation type="submission" date="2018-03" db="EMBL/GenBank/DDBJ databases">
        <title>The draft genome of Sphingosinicella sp. GL-C-18.</title>
        <authorList>
            <person name="Liu L."/>
            <person name="Li L."/>
            <person name="Liang L."/>
            <person name="Zhang X."/>
            <person name="Wang T."/>
        </authorList>
    </citation>
    <scope>NUCLEOTIDE SEQUENCE [LARGE SCALE GENOMIC DNA]</scope>
    <source>
        <strain evidence="9 10">GL-C-18</strain>
    </source>
</reference>
<feature type="transmembrane region" description="Helical" evidence="8">
    <location>
        <begin position="31"/>
        <end position="49"/>
    </location>
</feature>
<evidence type="ECO:0000256" key="4">
    <source>
        <dbReference type="ARBA" id="ARBA00022692"/>
    </source>
</evidence>
<organism evidence="9 10">
    <name type="scientific">Allosphingosinicella deserti</name>
    <dbReference type="NCBI Taxonomy" id="2116704"/>
    <lineage>
        <taxon>Bacteria</taxon>
        <taxon>Pseudomonadati</taxon>
        <taxon>Pseudomonadota</taxon>
        <taxon>Alphaproteobacteria</taxon>
        <taxon>Sphingomonadales</taxon>
        <taxon>Sphingomonadaceae</taxon>
        <taxon>Allosphingosinicella</taxon>
    </lineage>
</organism>
<feature type="transmembrane region" description="Helical" evidence="8">
    <location>
        <begin position="496"/>
        <end position="516"/>
    </location>
</feature>
<feature type="transmembrane region" description="Helical" evidence="8">
    <location>
        <begin position="91"/>
        <end position="109"/>
    </location>
</feature>
<proteinExistence type="inferred from homology"/>
<comment type="similarity">
    <text evidence="2">Belongs to the major facilitator superfamily.</text>
</comment>
<dbReference type="InterPro" id="IPR036259">
    <property type="entry name" value="MFS_trans_sf"/>
</dbReference>
<keyword evidence="10" id="KW-1185">Reference proteome</keyword>
<feature type="transmembrane region" description="Helical" evidence="8">
    <location>
        <begin position="430"/>
        <end position="452"/>
    </location>
</feature>
<comment type="subcellular location">
    <subcellularLocation>
        <location evidence="1">Membrane</location>
        <topology evidence="1">Multi-pass membrane protein</topology>
    </subcellularLocation>
</comment>
<dbReference type="GO" id="GO:0016020">
    <property type="term" value="C:membrane"/>
    <property type="evidence" value="ECO:0007669"/>
    <property type="project" value="UniProtKB-SubCell"/>
</dbReference>
<comment type="caution">
    <text evidence="9">The sequence shown here is derived from an EMBL/GenBank/DDBJ whole genome shotgun (WGS) entry which is preliminary data.</text>
</comment>
<evidence type="ECO:0000256" key="2">
    <source>
        <dbReference type="ARBA" id="ARBA00008335"/>
    </source>
</evidence>
<feature type="transmembrane region" description="Helical" evidence="8">
    <location>
        <begin position="69"/>
        <end position="85"/>
    </location>
</feature>
<dbReference type="InterPro" id="IPR004752">
    <property type="entry name" value="AmpG_permease/AT-1"/>
</dbReference>
<dbReference type="Gene3D" id="1.20.1250.20">
    <property type="entry name" value="MFS general substrate transporter like domains"/>
    <property type="match status" value="2"/>
</dbReference>
<keyword evidence="4 8" id="KW-0812">Transmembrane</keyword>
<feature type="transmembrane region" description="Helical" evidence="8">
    <location>
        <begin position="162"/>
        <end position="185"/>
    </location>
</feature>
<dbReference type="NCBIfam" id="TIGR00901">
    <property type="entry name" value="2A0125"/>
    <property type="match status" value="1"/>
</dbReference>
<feature type="transmembrane region" description="Helical" evidence="8">
    <location>
        <begin position="206"/>
        <end position="233"/>
    </location>
</feature>
<feature type="region of interest" description="Disordered" evidence="7">
    <location>
        <begin position="527"/>
        <end position="547"/>
    </location>
</feature>
<dbReference type="Pfam" id="PF07690">
    <property type="entry name" value="MFS_1"/>
    <property type="match status" value="1"/>
</dbReference>
<evidence type="ECO:0000256" key="5">
    <source>
        <dbReference type="ARBA" id="ARBA00022989"/>
    </source>
</evidence>
<dbReference type="GO" id="GO:0022857">
    <property type="term" value="F:transmembrane transporter activity"/>
    <property type="evidence" value="ECO:0007669"/>
    <property type="project" value="InterPro"/>
</dbReference>
<feature type="transmembrane region" description="Helical" evidence="8">
    <location>
        <begin position="387"/>
        <end position="410"/>
    </location>
</feature>
<gene>
    <name evidence="9" type="ORF">C7I55_14030</name>
</gene>
<dbReference type="PANTHER" id="PTHR12778:SF10">
    <property type="entry name" value="MAJOR FACILITATOR SUPERFAMILY DOMAIN-CONTAINING PROTEIN 3"/>
    <property type="match status" value="1"/>
</dbReference>
<keyword evidence="6 8" id="KW-0472">Membrane</keyword>
<evidence type="ECO:0000256" key="6">
    <source>
        <dbReference type="ARBA" id="ARBA00023136"/>
    </source>
</evidence>
<sequence>MLVFGFSAGLPFSLLVGTLNAWMGEAKIDLATIGIISWIGLAYAFKFLWSPLVDRTRLPVLGRLGRRRGWLIVCQLVLALTFLSLSMTDPALAIGTFAMVAVIGAFASATQDVVIDAWRIDVADETATVEILSSIYQMGFRIAALVGGALALVLSARISWPAVYMVMGIVMAATVIATLFAPDTARPAEELGFRELREPGAVHPKLRALGLAVVGLGWAWAIVTIANFMMRILSVQPGDPNPPKASEFTASTGPWIIAATVFLPALVATYFNWLRTNGRNVLAEAVPATSGTQRAADHAYSALLLPLADLVQRLRWGVIIALGIILTYRLTDSIWGPFAFPFYLTELQYSADEVAFASKVFGVFMTIAGIAIGGVLFVTLGRYPTLILGAMVAAATNLLYADLAAGAHYIDAFANTFGLSAMGVDPRMVRLMVAISGENIAGGLAGAAYVAYLSSIASKDYSAVQYALLSSLTLLVGSLGRGALGEMIETDGYVAVFHLTAALGGIAVVFCVLEWIRASWQNRRGTTAPELMPTSDAARVTEGDTAA</sequence>
<feature type="transmembrane region" description="Helical" evidence="8">
    <location>
        <begin position="138"/>
        <end position="156"/>
    </location>
</feature>